<dbReference type="EMBL" id="FLUV01000960">
    <property type="protein sequence ID" value="SBW22203.1"/>
    <property type="molecule type" value="Genomic_DNA"/>
</dbReference>
<dbReference type="Proteomes" id="UP000199013">
    <property type="component" value="Unassembled WGS sequence"/>
</dbReference>
<name>A0A1C3NXA4_9ACTN</name>
<organism evidence="1 2">
    <name type="scientific">Candidatus Protofrankia californiensis</name>
    <dbReference type="NCBI Taxonomy" id="1839754"/>
    <lineage>
        <taxon>Bacteria</taxon>
        <taxon>Bacillati</taxon>
        <taxon>Actinomycetota</taxon>
        <taxon>Actinomycetes</taxon>
        <taxon>Frankiales</taxon>
        <taxon>Frankiaceae</taxon>
        <taxon>Protofrankia</taxon>
    </lineage>
</organism>
<evidence type="ECO:0000313" key="2">
    <source>
        <dbReference type="Proteomes" id="UP000199013"/>
    </source>
</evidence>
<proteinExistence type="predicted"/>
<keyword evidence="2" id="KW-1185">Reference proteome</keyword>
<gene>
    <name evidence="1" type="ORF">FDG2_2292</name>
</gene>
<evidence type="ECO:0000313" key="1">
    <source>
        <dbReference type="EMBL" id="SBW22203.1"/>
    </source>
</evidence>
<accession>A0A1C3NXA4</accession>
<protein>
    <submittedName>
        <fullName evidence="1">Uncharacterized protein</fullName>
    </submittedName>
</protein>
<reference evidence="2" key="1">
    <citation type="submission" date="2016-02" db="EMBL/GenBank/DDBJ databases">
        <authorList>
            <person name="Wibberg D."/>
        </authorList>
    </citation>
    <scope>NUCLEOTIDE SEQUENCE [LARGE SCALE GENOMIC DNA]</scope>
</reference>
<dbReference type="AlphaFoldDB" id="A0A1C3NXA4"/>
<sequence>MTARELVSGLAFIARDVWRPSAKLDLYLHGDVCGGAAPHFTYRQMISAARVNPMHVSAPPEPVCCAMRRKAHRCALGRRTAV</sequence>